<evidence type="ECO:0000259" key="4">
    <source>
        <dbReference type="Pfam" id="PF00171"/>
    </source>
</evidence>
<dbReference type="PROSITE" id="PS00687">
    <property type="entry name" value="ALDEHYDE_DEHYDR_GLU"/>
    <property type="match status" value="1"/>
</dbReference>
<reference evidence="5 6" key="1">
    <citation type="submission" date="2020-08" db="EMBL/GenBank/DDBJ databases">
        <title>Sequencing the genomes of 1000 actinobacteria strains.</title>
        <authorList>
            <person name="Klenk H.-P."/>
        </authorList>
    </citation>
    <scope>NUCLEOTIDE SEQUENCE [LARGE SCALE GENOMIC DNA]</scope>
    <source>
        <strain evidence="5 6">DSM 12511</strain>
    </source>
</reference>
<gene>
    <name evidence="5" type="ORF">HD594_000141</name>
</gene>
<dbReference type="InterPro" id="IPR016161">
    <property type="entry name" value="Ald_DH/histidinol_DH"/>
</dbReference>
<comment type="similarity">
    <text evidence="3">Belongs to the aldehyde dehydrogenase family.</text>
</comment>
<evidence type="ECO:0000313" key="5">
    <source>
        <dbReference type="EMBL" id="MBB6389828.1"/>
    </source>
</evidence>
<feature type="active site" evidence="2">
    <location>
        <position position="254"/>
    </location>
</feature>
<dbReference type="Gene3D" id="3.40.605.10">
    <property type="entry name" value="Aldehyde Dehydrogenase, Chain A, domain 1"/>
    <property type="match status" value="1"/>
</dbReference>
<dbReference type="PANTHER" id="PTHR11699">
    <property type="entry name" value="ALDEHYDE DEHYDROGENASE-RELATED"/>
    <property type="match status" value="1"/>
</dbReference>
<evidence type="ECO:0000313" key="6">
    <source>
        <dbReference type="Proteomes" id="UP000537775"/>
    </source>
</evidence>
<dbReference type="Pfam" id="PF00171">
    <property type="entry name" value="Aldedh"/>
    <property type="match status" value="1"/>
</dbReference>
<accession>A0A7X0FLS0</accession>
<dbReference type="GO" id="GO:0016620">
    <property type="term" value="F:oxidoreductase activity, acting on the aldehyde or oxo group of donors, NAD or NADP as acceptor"/>
    <property type="evidence" value="ECO:0007669"/>
    <property type="project" value="InterPro"/>
</dbReference>
<protein>
    <submittedName>
        <fullName evidence="5">Acyl-CoA reductase-like NAD-dependent aldehyde dehydrogenase</fullName>
    </submittedName>
</protein>
<comment type="caution">
    <text evidence="5">The sequence shown here is derived from an EMBL/GenBank/DDBJ whole genome shotgun (WGS) entry which is preliminary data.</text>
</comment>
<organism evidence="5 6">
    <name type="scientific">Microbacterium thalassium</name>
    <dbReference type="NCBI Taxonomy" id="362649"/>
    <lineage>
        <taxon>Bacteria</taxon>
        <taxon>Bacillati</taxon>
        <taxon>Actinomycetota</taxon>
        <taxon>Actinomycetes</taxon>
        <taxon>Micrococcales</taxon>
        <taxon>Microbacteriaceae</taxon>
        <taxon>Microbacterium</taxon>
    </lineage>
</organism>
<evidence type="ECO:0000256" key="1">
    <source>
        <dbReference type="ARBA" id="ARBA00023002"/>
    </source>
</evidence>
<proteinExistence type="inferred from homology"/>
<sequence>MPTLTVDDTVVTDLFIGGEHRSTAASVPVADPARGVTVGHAASATPQDVADAVAAARAAFPAWAALSPAERAALLEAAVVRDESDAQDDAAILSRENGKILAECVRDTSMLERRTRQVTRLADLVDATRSLPSERSAPTNTEIGYQALGVVTIIVPFNWPVGILSAALPYALLAGNTVVVKPPPTAPLATTRIVQRMAAQLPPGVLNVVTGADENMSALVSNTDVAKVCFTGSVGGGKRIMALAAESLTRVTLELGGNDAAILLDDAPLDDDHLDRLFGAVFASTGQICMNAKRIYVHRSRLDEVVQGLSDRLARTVLGDGLDPSTTMGPLHTARQKEFVEQLIAEARDAGAPVLEFGELPDSPELREGHFIRPAIVVDPDPSLRVVHEEPFGPVIPVIAFDDDDTAVAFANDSWAGLGGSVWSEDEDRAARIGARLECGYVWINDHGAPRLDIRAPFGGMKQSGMGREQGIEGIRAFQDTRAISRLDRDALAAMSR</sequence>
<dbReference type="InterPro" id="IPR029510">
    <property type="entry name" value="Ald_DH_CS_GLU"/>
</dbReference>
<dbReference type="InterPro" id="IPR015590">
    <property type="entry name" value="Aldehyde_DH_dom"/>
</dbReference>
<dbReference type="Gene3D" id="3.40.309.10">
    <property type="entry name" value="Aldehyde Dehydrogenase, Chain A, domain 2"/>
    <property type="match status" value="1"/>
</dbReference>
<name>A0A7X0FLS0_9MICO</name>
<dbReference type="RefSeq" id="WP_184749110.1">
    <property type="nucleotide sequence ID" value="NZ_BAAAJR010000008.1"/>
</dbReference>
<keyword evidence="6" id="KW-1185">Reference proteome</keyword>
<evidence type="ECO:0000256" key="3">
    <source>
        <dbReference type="RuleBase" id="RU003345"/>
    </source>
</evidence>
<dbReference type="Proteomes" id="UP000537775">
    <property type="component" value="Unassembled WGS sequence"/>
</dbReference>
<dbReference type="InterPro" id="IPR016162">
    <property type="entry name" value="Ald_DH_N"/>
</dbReference>
<dbReference type="SUPFAM" id="SSF53720">
    <property type="entry name" value="ALDH-like"/>
    <property type="match status" value="1"/>
</dbReference>
<feature type="domain" description="Aldehyde dehydrogenase" evidence="4">
    <location>
        <begin position="25"/>
        <end position="483"/>
    </location>
</feature>
<dbReference type="AlphaFoldDB" id="A0A7X0FLS0"/>
<dbReference type="EMBL" id="JACHML010000001">
    <property type="protein sequence ID" value="MBB6389828.1"/>
    <property type="molecule type" value="Genomic_DNA"/>
</dbReference>
<evidence type="ECO:0000256" key="2">
    <source>
        <dbReference type="PROSITE-ProRule" id="PRU10007"/>
    </source>
</evidence>
<dbReference type="PROSITE" id="PS00070">
    <property type="entry name" value="ALDEHYDE_DEHYDR_CYS"/>
    <property type="match status" value="1"/>
</dbReference>
<dbReference type="InterPro" id="IPR016160">
    <property type="entry name" value="Ald_DH_CS_CYS"/>
</dbReference>
<dbReference type="InterPro" id="IPR016163">
    <property type="entry name" value="Ald_DH_C"/>
</dbReference>
<keyword evidence="1 3" id="KW-0560">Oxidoreductase</keyword>